<accession>A0A2A5KWP5</accession>
<sequence>MNFLLDAGVPISVGRTLQEHNHSVIFYPEVLPEKATDLHVCETALRNDAILVAIDGDMRRIANRFGNNPRFDKLSLLHFGCNEALAAKRLTQAMALIEAEWAFKLEKASRRLWFEVTGQYFKTVR</sequence>
<comment type="caution">
    <text evidence="2">The sequence shown here is derived from an EMBL/GenBank/DDBJ whole genome shotgun (WGS) entry which is preliminary data.</text>
</comment>
<dbReference type="Proteomes" id="UP000218807">
    <property type="component" value="Unassembled WGS sequence"/>
</dbReference>
<dbReference type="AlphaFoldDB" id="A0A2A5KWP5"/>
<dbReference type="Pfam" id="PF18480">
    <property type="entry name" value="DUF5615"/>
    <property type="match status" value="1"/>
</dbReference>
<dbReference type="InterPro" id="IPR041049">
    <property type="entry name" value="DUF5615"/>
</dbReference>
<evidence type="ECO:0000313" key="2">
    <source>
        <dbReference type="EMBL" id="PCK81482.1"/>
    </source>
</evidence>
<organism evidence="2 3">
    <name type="scientific">Rhizobium sophoriradicis</name>
    <dbReference type="NCBI Taxonomy" id="1535245"/>
    <lineage>
        <taxon>Bacteria</taxon>
        <taxon>Pseudomonadati</taxon>
        <taxon>Pseudomonadota</taxon>
        <taxon>Alphaproteobacteria</taxon>
        <taxon>Hyphomicrobiales</taxon>
        <taxon>Rhizobiaceae</taxon>
        <taxon>Rhizobium/Agrobacterium group</taxon>
        <taxon>Rhizobium</taxon>
    </lineage>
</organism>
<dbReference type="EMBL" id="NXDM01000007">
    <property type="protein sequence ID" value="PCK81482.1"/>
    <property type="molecule type" value="Genomic_DNA"/>
</dbReference>
<reference evidence="2 3" key="1">
    <citation type="submission" date="2017-09" db="EMBL/GenBank/DDBJ databases">
        <title>Comparative genomics of rhizobia isolated from Phaseolus vulgaris in China.</title>
        <authorList>
            <person name="Tong W."/>
        </authorList>
    </citation>
    <scope>NUCLEOTIDE SEQUENCE [LARGE SCALE GENOMIC DNA]</scope>
    <source>
        <strain evidence="2 3">L101</strain>
    </source>
</reference>
<protein>
    <recommendedName>
        <fullName evidence="1">DUF5615 domain-containing protein</fullName>
    </recommendedName>
</protein>
<name>A0A2A5KWP5_9HYPH</name>
<evidence type="ECO:0000259" key="1">
    <source>
        <dbReference type="Pfam" id="PF18480"/>
    </source>
</evidence>
<proteinExistence type="predicted"/>
<feature type="domain" description="DUF5615" evidence="1">
    <location>
        <begin position="1"/>
        <end position="97"/>
    </location>
</feature>
<evidence type="ECO:0000313" key="3">
    <source>
        <dbReference type="Proteomes" id="UP000218807"/>
    </source>
</evidence>
<gene>
    <name evidence="2" type="ORF">CPT34_09775</name>
</gene>
<dbReference type="RefSeq" id="WP_096762683.1">
    <property type="nucleotide sequence ID" value="NZ_NXDM01000007.1"/>
</dbReference>
<keyword evidence="3" id="KW-1185">Reference proteome</keyword>